<dbReference type="Proteomes" id="UP000756346">
    <property type="component" value="Unassembled WGS sequence"/>
</dbReference>
<sequence>MVVTRKGIRDHLFPATSEDRPIPFSEKYARRRTPIIGQIKGRTKRRYLINLPRKQVGSHISQVEPVFKQRSGQGHSDTEHSDRLESEDTDAERTDGDDTDAEHPEVKRSVAKRSVAKRSVVKRSVAKQNDAESYTKEQTDAGHNVTEQTNTKTPHKNSCEDIYINRMLPDFPVTEQELSLEMSRFIQYLVRAQVSLAVYDKDVWEPQFPGTEEQVISKLLETFRHLVRMEVGSYKRWASPPHSPMTVLSRSTNRKKYQNCELVGVLQDLIRKTAEQYKDTLKYQLELGNQPSLDSAPT</sequence>
<evidence type="ECO:0000313" key="2">
    <source>
        <dbReference type="EMBL" id="KAH7024315.1"/>
    </source>
</evidence>
<dbReference type="GeneID" id="70186668"/>
<feature type="compositionally biased region" description="Basic and acidic residues" evidence="1">
    <location>
        <begin position="76"/>
        <end position="108"/>
    </location>
</feature>
<name>A0A9P8XYB3_9PEZI</name>
<reference evidence="2" key="1">
    <citation type="journal article" date="2021" name="Nat. Commun.">
        <title>Genetic determinants of endophytism in the Arabidopsis root mycobiome.</title>
        <authorList>
            <person name="Mesny F."/>
            <person name="Miyauchi S."/>
            <person name="Thiergart T."/>
            <person name="Pickel B."/>
            <person name="Atanasova L."/>
            <person name="Karlsson M."/>
            <person name="Huettel B."/>
            <person name="Barry K.W."/>
            <person name="Haridas S."/>
            <person name="Chen C."/>
            <person name="Bauer D."/>
            <person name="Andreopoulos W."/>
            <person name="Pangilinan J."/>
            <person name="LaButti K."/>
            <person name="Riley R."/>
            <person name="Lipzen A."/>
            <person name="Clum A."/>
            <person name="Drula E."/>
            <person name="Henrissat B."/>
            <person name="Kohler A."/>
            <person name="Grigoriev I.V."/>
            <person name="Martin F.M."/>
            <person name="Hacquard S."/>
        </authorList>
    </citation>
    <scope>NUCLEOTIDE SEQUENCE</scope>
    <source>
        <strain evidence="2">MPI-CAGE-CH-0230</strain>
    </source>
</reference>
<feature type="compositionally biased region" description="Basic and acidic residues" evidence="1">
    <location>
        <begin position="129"/>
        <end position="140"/>
    </location>
</feature>
<dbReference type="RefSeq" id="XP_046007863.1">
    <property type="nucleotide sequence ID" value="XM_046157122.1"/>
</dbReference>
<gene>
    <name evidence="2" type="ORF">B0I36DRAFT_352565</name>
</gene>
<feature type="compositionally biased region" description="Basic residues" evidence="1">
    <location>
        <begin position="109"/>
        <end position="125"/>
    </location>
</feature>
<evidence type="ECO:0000313" key="3">
    <source>
        <dbReference type="Proteomes" id="UP000756346"/>
    </source>
</evidence>
<proteinExistence type="predicted"/>
<dbReference type="AlphaFoldDB" id="A0A9P8XYB3"/>
<feature type="region of interest" description="Disordered" evidence="1">
    <location>
        <begin position="60"/>
        <end position="157"/>
    </location>
</feature>
<organism evidence="2 3">
    <name type="scientific">Microdochium trichocladiopsis</name>
    <dbReference type="NCBI Taxonomy" id="1682393"/>
    <lineage>
        <taxon>Eukaryota</taxon>
        <taxon>Fungi</taxon>
        <taxon>Dikarya</taxon>
        <taxon>Ascomycota</taxon>
        <taxon>Pezizomycotina</taxon>
        <taxon>Sordariomycetes</taxon>
        <taxon>Xylariomycetidae</taxon>
        <taxon>Xylariales</taxon>
        <taxon>Microdochiaceae</taxon>
        <taxon>Microdochium</taxon>
    </lineage>
</organism>
<evidence type="ECO:0000256" key="1">
    <source>
        <dbReference type="SAM" id="MobiDB-lite"/>
    </source>
</evidence>
<keyword evidence="3" id="KW-1185">Reference proteome</keyword>
<feature type="compositionally biased region" description="Basic and acidic residues" evidence="1">
    <location>
        <begin position="7"/>
        <end position="20"/>
    </location>
</feature>
<feature type="region of interest" description="Disordered" evidence="1">
    <location>
        <begin position="1"/>
        <end position="20"/>
    </location>
</feature>
<protein>
    <submittedName>
        <fullName evidence="2">Uncharacterized protein</fullName>
    </submittedName>
</protein>
<accession>A0A9P8XYB3</accession>
<comment type="caution">
    <text evidence="2">The sequence shown here is derived from an EMBL/GenBank/DDBJ whole genome shotgun (WGS) entry which is preliminary data.</text>
</comment>
<dbReference type="EMBL" id="JAGTJQ010000009">
    <property type="protein sequence ID" value="KAH7024315.1"/>
    <property type="molecule type" value="Genomic_DNA"/>
</dbReference>